<keyword evidence="3" id="KW-0964">Secreted</keyword>
<evidence type="ECO:0000256" key="4">
    <source>
        <dbReference type="ARBA" id="ARBA00022656"/>
    </source>
</evidence>
<dbReference type="InterPro" id="IPR003995">
    <property type="entry name" value="RTX_toxin_determinant-A"/>
</dbReference>
<dbReference type="Gene3D" id="2.150.10.10">
    <property type="entry name" value="Serralysin-like metalloprotease, C-terminal"/>
    <property type="match status" value="3"/>
</dbReference>
<keyword evidence="4" id="KW-0800">Toxin</keyword>
<dbReference type="OrthoDB" id="7793891at2"/>
<comment type="caution">
    <text evidence="10">The sequence shown here is derived from an EMBL/GenBank/DDBJ whole genome shotgun (WGS) entry which is preliminary data.</text>
</comment>
<organism evidence="10 11">
    <name type="scientific">Paracoccus alkanivorans</name>
    <dbReference type="NCBI Taxonomy" id="2116655"/>
    <lineage>
        <taxon>Bacteria</taxon>
        <taxon>Pseudomonadati</taxon>
        <taxon>Pseudomonadota</taxon>
        <taxon>Alphaproteobacteria</taxon>
        <taxon>Rhodobacterales</taxon>
        <taxon>Paracoccaceae</taxon>
        <taxon>Paracoccus</taxon>
    </lineage>
</organism>
<dbReference type="GO" id="GO:0005576">
    <property type="term" value="C:extracellular region"/>
    <property type="evidence" value="ECO:0007669"/>
    <property type="project" value="UniProtKB-SubCell"/>
</dbReference>
<protein>
    <recommendedName>
        <fullName evidence="9">Hint domain-containing protein</fullName>
    </recommendedName>
</protein>
<evidence type="ECO:0000256" key="2">
    <source>
        <dbReference type="ARBA" id="ARBA00004613"/>
    </source>
</evidence>
<proteinExistence type="predicted"/>
<evidence type="ECO:0000256" key="6">
    <source>
        <dbReference type="ARBA" id="ARBA00023026"/>
    </source>
</evidence>
<evidence type="ECO:0000256" key="1">
    <source>
        <dbReference type="ARBA" id="ARBA00004370"/>
    </source>
</evidence>
<dbReference type="PANTHER" id="PTHR38340:SF1">
    <property type="entry name" value="S-LAYER PROTEIN"/>
    <property type="match status" value="1"/>
</dbReference>
<reference evidence="10 11" key="1">
    <citation type="submission" date="2018-07" db="EMBL/GenBank/DDBJ databases">
        <authorList>
            <person name="Zhang Y."/>
            <person name="Wang L."/>
            <person name="Ma S."/>
        </authorList>
    </citation>
    <scope>NUCLEOTIDE SEQUENCE [LARGE SCALE GENOMIC DNA]</scope>
    <source>
        <strain evidence="10 11">4-2</strain>
    </source>
</reference>
<dbReference type="InterPro" id="IPR001343">
    <property type="entry name" value="Hemolysn_Ca-bd"/>
</dbReference>
<dbReference type="NCBIfam" id="TIGR01443">
    <property type="entry name" value="intein_Cterm"/>
    <property type="match status" value="1"/>
</dbReference>
<feature type="region of interest" description="Disordered" evidence="8">
    <location>
        <begin position="1075"/>
        <end position="1116"/>
    </location>
</feature>
<keyword evidence="5" id="KW-0677">Repeat</keyword>
<gene>
    <name evidence="10" type="ORF">C9E81_22425</name>
</gene>
<keyword evidence="6" id="KW-0843">Virulence</keyword>
<dbReference type="InterPro" id="IPR030934">
    <property type="entry name" value="Intein_C"/>
</dbReference>
<dbReference type="SMART" id="SM00306">
    <property type="entry name" value="HintN"/>
    <property type="match status" value="1"/>
</dbReference>
<dbReference type="InterPro" id="IPR011049">
    <property type="entry name" value="Serralysin-like_metalloprot_C"/>
</dbReference>
<dbReference type="Proteomes" id="UP000273516">
    <property type="component" value="Unassembled WGS sequence"/>
</dbReference>
<dbReference type="Gene3D" id="2.170.16.10">
    <property type="entry name" value="Hedgehog/Intein (Hint) domain"/>
    <property type="match status" value="1"/>
</dbReference>
<dbReference type="GO" id="GO:0016020">
    <property type="term" value="C:membrane"/>
    <property type="evidence" value="ECO:0007669"/>
    <property type="project" value="UniProtKB-SubCell"/>
</dbReference>
<dbReference type="EMBL" id="QOKZ01000026">
    <property type="protein sequence ID" value="RMC29671.1"/>
    <property type="molecule type" value="Genomic_DNA"/>
</dbReference>
<dbReference type="PANTHER" id="PTHR38340">
    <property type="entry name" value="S-LAYER PROTEIN"/>
    <property type="match status" value="1"/>
</dbReference>
<dbReference type="PROSITE" id="PS50817">
    <property type="entry name" value="INTEIN_N_TER"/>
    <property type="match status" value="1"/>
</dbReference>
<feature type="domain" description="Hint" evidence="9">
    <location>
        <begin position="173"/>
        <end position="272"/>
    </location>
</feature>
<evidence type="ECO:0000256" key="5">
    <source>
        <dbReference type="ARBA" id="ARBA00022737"/>
    </source>
</evidence>
<dbReference type="PRINTS" id="PR00313">
    <property type="entry name" value="CABNDNGRPT"/>
</dbReference>
<dbReference type="GO" id="GO:0005509">
    <property type="term" value="F:calcium ion binding"/>
    <property type="evidence" value="ECO:0007669"/>
    <property type="project" value="InterPro"/>
</dbReference>
<dbReference type="InterPro" id="IPR006141">
    <property type="entry name" value="Intein_N"/>
</dbReference>
<dbReference type="InterPro" id="IPR036844">
    <property type="entry name" value="Hint_dom_sf"/>
</dbReference>
<evidence type="ECO:0000256" key="7">
    <source>
        <dbReference type="ARBA" id="ARBA00023136"/>
    </source>
</evidence>
<evidence type="ECO:0000313" key="11">
    <source>
        <dbReference type="Proteomes" id="UP000273516"/>
    </source>
</evidence>
<dbReference type="InterPro" id="IPR050557">
    <property type="entry name" value="RTX_toxin/Mannuronan_C5-epim"/>
</dbReference>
<keyword evidence="7" id="KW-0472">Membrane</keyword>
<dbReference type="SUPFAM" id="SSF51120">
    <property type="entry name" value="beta-Roll"/>
    <property type="match status" value="2"/>
</dbReference>
<dbReference type="PROSITE" id="PS00330">
    <property type="entry name" value="HEMOLYSIN_CALCIUM"/>
    <property type="match status" value="2"/>
</dbReference>
<name>A0A3M0LWU0_9RHOB</name>
<accession>A0A3M0LWU0</accession>
<keyword evidence="11" id="KW-1185">Reference proteome</keyword>
<evidence type="ECO:0000259" key="9">
    <source>
        <dbReference type="SMART" id="SM00306"/>
    </source>
</evidence>
<evidence type="ECO:0000256" key="8">
    <source>
        <dbReference type="SAM" id="MobiDB-lite"/>
    </source>
</evidence>
<evidence type="ECO:0000256" key="3">
    <source>
        <dbReference type="ARBA" id="ARBA00022525"/>
    </source>
</evidence>
<dbReference type="GO" id="GO:0016539">
    <property type="term" value="P:intein-mediated protein splicing"/>
    <property type="evidence" value="ECO:0007669"/>
    <property type="project" value="InterPro"/>
</dbReference>
<comment type="subcellular location">
    <subcellularLocation>
        <location evidence="1">Membrane</location>
    </subcellularLocation>
    <subcellularLocation>
        <location evidence="2">Secreted</location>
    </subcellularLocation>
</comment>
<dbReference type="SUPFAM" id="SSF51294">
    <property type="entry name" value="Hedgehog/intein (Hint) domain"/>
    <property type="match status" value="1"/>
</dbReference>
<sequence>MAGPDPLQDMFDEALDIAIDAKNLPADFKLALRTFKTMSDTSNLPYTMEGFFRSLHINHDAAYVEQLKLVSISAGLSEIKANMIRSQIAQASNNGPYSLEEWERIKSGIKDSIDEYFAPIESQVDGYITGVGARVAVGEVNEFLGDVVEAAGNFFSTIKNAPPAIFESVFGAEQCFPAGTMISLADGSRKPIEYIRHGDLVLSHDQGGNLAPRTVTKLFTNTTDSFIRLSFDDERDDLLATPGHHFLTETGDYLEIGQMAQLGGGTVRVVDTDGSIVTAKAERIVYSAETASMFEEAQTQTIAFAGNAILKEEQAQGWKTYNFEVAETHTYIAGGIRVHNRSVLDFLEDHELQNLQNLRDTNGDGKYDFAVVDIDNGNVEYEVSMRTVSGDSVQVIREMTAYDKNGDLYYKRFIKDANGNVVRVVNSDLEGQQLGEDVGKSLTPIFAQSFIDADSSVFERVAGNTVIDTLLGNLGEVMGGYAHRFAVDGNSFSVFEQLDTISDGAFLDLGGDFVVAGIDSSISVINQLIVSEIFEGLELDGIDGAIFERLTSYGINEVLRGAAGNLIATDAFQDILTATGFSDASIDTINRAFAGDAFDNFTPVNVSNIIFSAVFHEIVPPIESLEGQAASVITSALVNFLEIAGQFGGPIGVVLGYVVGRVFDELFGDEPEPRAFAHIGFDKDTGHFKILDSYSADGGNEGLARDLAQKYVDGINGFVDVVKSNSNNYDEIGQWSIGHFVDQLKNAGKNGKTFDDFQALYINSYVNTVADARHDDGQMAAVRVLNKLSLPKMIDSAESIYGYALAWADSFDAENAHGIQYPEPSKSYEENIERALNWYHINTGPNPVFPTPTNGVYVPPEWHQTARLYNDFMAQNGDHTRAEFREFLKSRYGDTVYAETDVFQAIGMALTIADDYHRYLENQSEIDTQIAINPDSAFAAGWLTTLLQAREMGLANPYNLSGDSIGNNFFTADGNDSVNGNGGNDDIRTYGGNDTIRGGIGADKIRGGHDHDRLFGDDDNDIIWGGDGNDRIYGGGQYDTIHGGDGNDTVWGDYGRDVIRLQGGNDVFHDDTQNDWNGHDDVAGGLGNDTLNGNGGNDTLHGDNGEDLVNGGIGNDSIRGGGQHDTIYGGDGNDTVWGGYGRDVIRLQDGDDIFHDDSQNDSYGYDNVAGGFGNDTLNGNGGNDTLHGDDGSDLIIGGLGNDSIRGGNQNDTIRGGVGNDTVWGGNGNDRLLGDAGTDLLTGGAGADSFDFNALSDSKLGPQRDVITDFVSGTDELDLSGIDANRNLDGDQSFKYSGTNGNQANSVWYVRMGEDVFVRGDNNGDGDFDFVIELRDLAGLTAGDFIL</sequence>
<dbReference type="CDD" id="cd00081">
    <property type="entry name" value="Hint"/>
    <property type="match status" value="1"/>
</dbReference>
<dbReference type="GO" id="GO:0090729">
    <property type="term" value="F:toxin activity"/>
    <property type="evidence" value="ECO:0007669"/>
    <property type="project" value="UniProtKB-KW"/>
</dbReference>
<evidence type="ECO:0000313" key="10">
    <source>
        <dbReference type="EMBL" id="RMC29671.1"/>
    </source>
</evidence>
<dbReference type="RefSeq" id="WP_122114572.1">
    <property type="nucleotide sequence ID" value="NZ_QOKZ01000026.1"/>
</dbReference>
<dbReference type="InterPro" id="IPR003587">
    <property type="entry name" value="Hint_dom_N"/>
</dbReference>
<dbReference type="Pfam" id="PF00353">
    <property type="entry name" value="HemolysinCabind"/>
    <property type="match status" value="5"/>
</dbReference>
<dbReference type="PRINTS" id="PR01488">
    <property type="entry name" value="RTXTOXINA"/>
</dbReference>
<dbReference type="InterPro" id="IPR018511">
    <property type="entry name" value="Hemolysin-typ_Ca-bd_CS"/>
</dbReference>